<sequence>MDIVHSLTLPIHTLYFQVQVPIPHRGNDPGGGTLPSRGKDRQTTPAPAQTSAGTTQTRATRSQTPSPTPLTPTPVPNDPHPHPKRGPCTKEGSTWSKRARQPEPPQDETVPTS</sequence>
<protein>
    <submittedName>
        <fullName evidence="2">Uncharacterized protein</fullName>
    </submittedName>
</protein>
<proteinExistence type="predicted"/>
<keyword evidence="3" id="KW-1185">Reference proteome</keyword>
<gene>
    <name evidence="2" type="ORF">CHARACLAT_025213</name>
</gene>
<evidence type="ECO:0000256" key="1">
    <source>
        <dbReference type="SAM" id="MobiDB-lite"/>
    </source>
</evidence>
<feature type="compositionally biased region" description="Polar residues" evidence="1">
    <location>
        <begin position="43"/>
        <end position="63"/>
    </location>
</feature>
<feature type="region of interest" description="Disordered" evidence="1">
    <location>
        <begin position="21"/>
        <end position="113"/>
    </location>
</feature>
<dbReference type="EMBL" id="JAHUTJ010011078">
    <property type="protein sequence ID" value="MED6268716.1"/>
    <property type="molecule type" value="Genomic_DNA"/>
</dbReference>
<evidence type="ECO:0000313" key="2">
    <source>
        <dbReference type="EMBL" id="MED6268716.1"/>
    </source>
</evidence>
<comment type="caution">
    <text evidence="2">The sequence shown here is derived from an EMBL/GenBank/DDBJ whole genome shotgun (WGS) entry which is preliminary data.</text>
</comment>
<evidence type="ECO:0000313" key="3">
    <source>
        <dbReference type="Proteomes" id="UP001352852"/>
    </source>
</evidence>
<accession>A0ABU7D0P4</accession>
<organism evidence="2 3">
    <name type="scientific">Characodon lateralis</name>
    <dbReference type="NCBI Taxonomy" id="208331"/>
    <lineage>
        <taxon>Eukaryota</taxon>
        <taxon>Metazoa</taxon>
        <taxon>Chordata</taxon>
        <taxon>Craniata</taxon>
        <taxon>Vertebrata</taxon>
        <taxon>Euteleostomi</taxon>
        <taxon>Actinopterygii</taxon>
        <taxon>Neopterygii</taxon>
        <taxon>Teleostei</taxon>
        <taxon>Neoteleostei</taxon>
        <taxon>Acanthomorphata</taxon>
        <taxon>Ovalentaria</taxon>
        <taxon>Atherinomorphae</taxon>
        <taxon>Cyprinodontiformes</taxon>
        <taxon>Goodeidae</taxon>
        <taxon>Characodon</taxon>
    </lineage>
</organism>
<feature type="compositionally biased region" description="Pro residues" evidence="1">
    <location>
        <begin position="66"/>
        <end position="78"/>
    </location>
</feature>
<name>A0ABU7D0P4_9TELE</name>
<reference evidence="2 3" key="1">
    <citation type="submission" date="2021-06" db="EMBL/GenBank/DDBJ databases">
        <authorList>
            <person name="Palmer J.M."/>
        </authorList>
    </citation>
    <scope>NUCLEOTIDE SEQUENCE [LARGE SCALE GENOMIC DNA]</scope>
    <source>
        <strain evidence="2 3">CL_MEX2019</strain>
        <tissue evidence="2">Muscle</tissue>
    </source>
</reference>
<dbReference type="Proteomes" id="UP001352852">
    <property type="component" value="Unassembled WGS sequence"/>
</dbReference>